<comment type="caution">
    <text evidence="1">The sequence shown here is derived from an EMBL/GenBank/DDBJ whole genome shotgun (WGS) entry which is preliminary data.</text>
</comment>
<name>A0ABP0F627_CLALP</name>
<dbReference type="Proteomes" id="UP001642483">
    <property type="component" value="Unassembled WGS sequence"/>
</dbReference>
<dbReference type="EMBL" id="CAWYQH010000013">
    <property type="protein sequence ID" value="CAK8674286.1"/>
    <property type="molecule type" value="Genomic_DNA"/>
</dbReference>
<evidence type="ECO:0000313" key="2">
    <source>
        <dbReference type="Proteomes" id="UP001642483"/>
    </source>
</evidence>
<organism evidence="1 2">
    <name type="scientific">Clavelina lepadiformis</name>
    <name type="common">Light-bulb sea squirt</name>
    <name type="synonym">Ascidia lepadiformis</name>
    <dbReference type="NCBI Taxonomy" id="159417"/>
    <lineage>
        <taxon>Eukaryota</taxon>
        <taxon>Metazoa</taxon>
        <taxon>Chordata</taxon>
        <taxon>Tunicata</taxon>
        <taxon>Ascidiacea</taxon>
        <taxon>Aplousobranchia</taxon>
        <taxon>Clavelinidae</taxon>
        <taxon>Clavelina</taxon>
    </lineage>
</organism>
<protein>
    <submittedName>
        <fullName evidence="1">Uncharacterized protein</fullName>
    </submittedName>
</protein>
<proteinExistence type="predicted"/>
<accession>A0ABP0F627</accession>
<reference evidence="1 2" key="1">
    <citation type="submission" date="2024-02" db="EMBL/GenBank/DDBJ databases">
        <authorList>
            <person name="Daric V."/>
            <person name="Darras S."/>
        </authorList>
    </citation>
    <scope>NUCLEOTIDE SEQUENCE [LARGE SCALE GENOMIC DNA]</scope>
</reference>
<evidence type="ECO:0000313" key="1">
    <source>
        <dbReference type="EMBL" id="CAK8674286.1"/>
    </source>
</evidence>
<sequence>MKMLVGIGQIRKLLEGEYSYIPEATLTLKTNTTEDLELSFSFGLLTQTDYVFRIVQVSGFTE</sequence>
<gene>
    <name evidence="1" type="ORF">CVLEPA_LOCUS4000</name>
</gene>
<keyword evidence="2" id="KW-1185">Reference proteome</keyword>